<dbReference type="InterPro" id="IPR036908">
    <property type="entry name" value="RlpA-like_sf"/>
</dbReference>
<evidence type="ECO:0000256" key="8">
    <source>
        <dbReference type="SAM" id="MobiDB-lite"/>
    </source>
</evidence>
<keyword evidence="4 9" id="KW-0732">Signal</keyword>
<evidence type="ECO:0000256" key="9">
    <source>
        <dbReference type="SAM" id="SignalP"/>
    </source>
</evidence>
<feature type="chain" id="PRO_5007296124" description="Chitin-binding type-1 domain-containing protein" evidence="9">
    <location>
        <begin position="19"/>
        <end position="350"/>
    </location>
</feature>
<dbReference type="InterPro" id="IPR001002">
    <property type="entry name" value="Chitin-bd_1"/>
</dbReference>
<dbReference type="Pfam" id="PF00187">
    <property type="entry name" value="Chitin_bind_1"/>
    <property type="match status" value="3"/>
</dbReference>
<dbReference type="InterPro" id="IPR018371">
    <property type="entry name" value="Chitin-binding_1_CS"/>
</dbReference>
<protein>
    <recommendedName>
        <fullName evidence="10">Chitin-binding type-1 domain-containing protein</fullName>
    </recommendedName>
</protein>
<feature type="disulfide bond" evidence="7">
    <location>
        <begin position="190"/>
        <end position="204"/>
    </location>
</feature>
<dbReference type="OrthoDB" id="623670at2759"/>
<proteinExistence type="predicted"/>
<dbReference type="CDD" id="cd22191">
    <property type="entry name" value="DPBB_RlpA_EXP_N-like"/>
    <property type="match status" value="1"/>
</dbReference>
<feature type="region of interest" description="Disordered" evidence="8">
    <location>
        <begin position="149"/>
        <end position="173"/>
    </location>
</feature>
<dbReference type="CDD" id="cd00035">
    <property type="entry name" value="ChtBD1"/>
    <property type="match status" value="2"/>
</dbReference>
<feature type="compositionally biased region" description="Pro residues" evidence="8">
    <location>
        <begin position="154"/>
        <end position="163"/>
    </location>
</feature>
<keyword evidence="6" id="KW-0119">Carbohydrate metabolism</keyword>
<dbReference type="PROSITE" id="PS00026">
    <property type="entry name" value="CHIT_BIND_I_1"/>
    <property type="match status" value="1"/>
</dbReference>
<evidence type="ECO:0000313" key="12">
    <source>
        <dbReference type="Proteomes" id="UP000070544"/>
    </source>
</evidence>
<dbReference type="PANTHER" id="PTHR46471:SF2">
    <property type="entry name" value="CHITIN DEACETYLASE-RELATED"/>
    <property type="match status" value="1"/>
</dbReference>
<dbReference type="GO" id="GO:0046872">
    <property type="term" value="F:metal ion binding"/>
    <property type="evidence" value="ECO:0007669"/>
    <property type="project" value="UniProtKB-KW"/>
</dbReference>
<dbReference type="GO" id="GO:0008061">
    <property type="term" value="F:chitin binding"/>
    <property type="evidence" value="ECO:0007669"/>
    <property type="project" value="UniProtKB-UniRule"/>
</dbReference>
<dbReference type="Gene3D" id="2.40.40.10">
    <property type="entry name" value="RlpA-like domain"/>
    <property type="match status" value="1"/>
</dbReference>
<sequence>MRTLVLALLLSSVILAEGSPVNASVALVKRGVSTDGRCGTDHGSTTCPDSLCCSSYGWCGSTSTHCGASCQSQFGKCTSGGTPVLVGAQSAGQFLLSTDSRCGSAAGTSCGSSCCSQYGWCGTGPSYCGSGCQGSYGICDMGATAPKASSPPAGATPPPPPPSTSGGAPSLSQDGHCGKNTNTKCGNGECCSQYGWCGSGTAYCDAGCQNGFGNCGITAPQGAIVSQPAPPPPPASQPPPPPPPTSGTIPGRLTWYTPNGGLGFCWTLGPIQNSDLAVALTYTQMNQGWCGQTICITYNGGPPVRARVLDECPDAICSYGHLDTTPAVWNALGINTGVGLVTSGVQWYKC</sequence>
<comment type="caution">
    <text evidence="7">Lacks conserved residue(s) required for the propagation of feature annotation.</text>
</comment>
<dbReference type="SMART" id="SM00270">
    <property type="entry name" value="ChtBD1"/>
    <property type="match status" value="3"/>
</dbReference>
<comment type="cofactor">
    <cofactor evidence="1">
        <name>Co(2+)</name>
        <dbReference type="ChEBI" id="CHEBI:48828"/>
    </cofactor>
</comment>
<organism evidence="11 12">
    <name type="scientific">Gonapodya prolifera (strain JEL478)</name>
    <name type="common">Monoblepharis prolifera</name>
    <dbReference type="NCBI Taxonomy" id="1344416"/>
    <lineage>
        <taxon>Eukaryota</taxon>
        <taxon>Fungi</taxon>
        <taxon>Fungi incertae sedis</taxon>
        <taxon>Chytridiomycota</taxon>
        <taxon>Chytridiomycota incertae sedis</taxon>
        <taxon>Monoblepharidomycetes</taxon>
        <taxon>Monoblepharidales</taxon>
        <taxon>Gonapodyaceae</taxon>
        <taxon>Gonapodya</taxon>
    </lineage>
</organism>
<dbReference type="GO" id="GO:0016787">
    <property type="term" value="F:hydrolase activity"/>
    <property type="evidence" value="ECO:0007669"/>
    <property type="project" value="UniProtKB-KW"/>
</dbReference>
<dbReference type="SUPFAM" id="SSF57016">
    <property type="entry name" value="Plant lectins/antimicrobial peptides"/>
    <property type="match status" value="3"/>
</dbReference>
<feature type="disulfide bond" evidence="7">
    <location>
        <begin position="47"/>
        <end position="59"/>
    </location>
</feature>
<evidence type="ECO:0000256" key="3">
    <source>
        <dbReference type="ARBA" id="ARBA00022723"/>
    </source>
</evidence>
<evidence type="ECO:0000256" key="1">
    <source>
        <dbReference type="ARBA" id="ARBA00001941"/>
    </source>
</evidence>
<dbReference type="PANTHER" id="PTHR46471">
    <property type="entry name" value="CHITIN DEACETYLASE"/>
    <property type="match status" value="1"/>
</dbReference>
<feature type="compositionally biased region" description="Pro residues" evidence="8">
    <location>
        <begin position="228"/>
        <end position="245"/>
    </location>
</feature>
<dbReference type="Proteomes" id="UP000070544">
    <property type="component" value="Unassembled WGS sequence"/>
</dbReference>
<keyword evidence="2 7" id="KW-0147">Chitin-binding</keyword>
<keyword evidence="12" id="KW-1185">Reference proteome</keyword>
<keyword evidence="5" id="KW-0378">Hydrolase</keyword>
<keyword evidence="7" id="KW-1015">Disulfide bond</keyword>
<evidence type="ECO:0000256" key="5">
    <source>
        <dbReference type="ARBA" id="ARBA00022801"/>
    </source>
</evidence>
<reference evidence="11 12" key="1">
    <citation type="journal article" date="2015" name="Genome Biol. Evol.">
        <title>Phylogenomic analyses indicate that early fungi evolved digesting cell walls of algal ancestors of land plants.</title>
        <authorList>
            <person name="Chang Y."/>
            <person name="Wang S."/>
            <person name="Sekimoto S."/>
            <person name="Aerts A.L."/>
            <person name="Choi C."/>
            <person name="Clum A."/>
            <person name="LaButti K.M."/>
            <person name="Lindquist E.A."/>
            <person name="Yee Ngan C."/>
            <person name="Ohm R.A."/>
            <person name="Salamov A.A."/>
            <person name="Grigoriev I.V."/>
            <person name="Spatafora J.W."/>
            <person name="Berbee M.L."/>
        </authorList>
    </citation>
    <scope>NUCLEOTIDE SEQUENCE [LARGE SCALE GENOMIC DNA]</scope>
    <source>
        <strain evidence="11 12">JEL478</strain>
    </source>
</reference>
<evidence type="ECO:0000259" key="10">
    <source>
        <dbReference type="PROSITE" id="PS50941"/>
    </source>
</evidence>
<name>A0A139AD08_GONPJ</name>
<feature type="domain" description="Chitin-binding type-1" evidence="10">
    <location>
        <begin position="174"/>
        <end position="217"/>
    </location>
</feature>
<dbReference type="PROSITE" id="PS50941">
    <property type="entry name" value="CHIT_BIND_I_2"/>
    <property type="match status" value="3"/>
</dbReference>
<feature type="domain" description="Chitin-binding type-1" evidence="10">
    <location>
        <begin position="99"/>
        <end position="141"/>
    </location>
</feature>
<keyword evidence="3" id="KW-0479">Metal-binding</keyword>
<feature type="disulfide bond" evidence="7">
    <location>
        <begin position="38"/>
        <end position="53"/>
    </location>
</feature>
<accession>A0A139AD08</accession>
<dbReference type="EMBL" id="KQ965768">
    <property type="protein sequence ID" value="KXS14549.1"/>
    <property type="molecule type" value="Genomic_DNA"/>
</dbReference>
<feature type="disulfide bond" evidence="7">
    <location>
        <begin position="185"/>
        <end position="197"/>
    </location>
</feature>
<evidence type="ECO:0000256" key="4">
    <source>
        <dbReference type="ARBA" id="ARBA00022729"/>
    </source>
</evidence>
<feature type="signal peptide" evidence="9">
    <location>
        <begin position="1"/>
        <end position="18"/>
    </location>
</feature>
<feature type="region of interest" description="Disordered" evidence="8">
    <location>
        <begin position="224"/>
        <end position="250"/>
    </location>
</feature>
<evidence type="ECO:0000256" key="7">
    <source>
        <dbReference type="PROSITE-ProRule" id="PRU00261"/>
    </source>
</evidence>
<evidence type="ECO:0000256" key="6">
    <source>
        <dbReference type="ARBA" id="ARBA00023277"/>
    </source>
</evidence>
<dbReference type="AlphaFoldDB" id="A0A139AD08"/>
<dbReference type="Gene3D" id="3.30.60.10">
    <property type="entry name" value="Endochitinase-like"/>
    <property type="match status" value="3"/>
</dbReference>
<feature type="domain" description="Chitin-binding type-1" evidence="10">
    <location>
        <begin position="35"/>
        <end position="79"/>
    </location>
</feature>
<evidence type="ECO:0000256" key="2">
    <source>
        <dbReference type="ARBA" id="ARBA00022669"/>
    </source>
</evidence>
<feature type="disulfide bond" evidence="7">
    <location>
        <begin position="114"/>
        <end position="128"/>
    </location>
</feature>
<dbReference type="SUPFAM" id="SSF50685">
    <property type="entry name" value="Barwin-like endoglucanases"/>
    <property type="match status" value="1"/>
</dbReference>
<feature type="disulfide bond" evidence="7">
    <location>
        <begin position="52"/>
        <end position="66"/>
    </location>
</feature>
<gene>
    <name evidence="11" type="ORF">M427DRAFT_57462</name>
</gene>
<evidence type="ECO:0000313" key="11">
    <source>
        <dbReference type="EMBL" id="KXS14549.1"/>
    </source>
</evidence>
<dbReference type="InterPro" id="IPR036861">
    <property type="entry name" value="Endochitinase-like_sf"/>
</dbReference>